<keyword evidence="2" id="KW-1185">Reference proteome</keyword>
<gene>
    <name evidence="1" type="ORF">AVEN_48699_1</name>
</gene>
<dbReference type="AlphaFoldDB" id="A0A4Y2BBU1"/>
<proteinExistence type="predicted"/>
<evidence type="ECO:0000313" key="2">
    <source>
        <dbReference type="Proteomes" id="UP000499080"/>
    </source>
</evidence>
<name>A0A4Y2BBU1_ARAVE</name>
<sequence>VGDVEALEVGEVEALAAGKVDFLPADGIIAITQGSMKRNRILFLTSRGENSRNLHQNFI</sequence>
<comment type="caution">
    <text evidence="1">The sequence shown here is derived from an EMBL/GenBank/DDBJ whole genome shotgun (WGS) entry which is preliminary data.</text>
</comment>
<feature type="non-terminal residue" evidence="1">
    <location>
        <position position="1"/>
    </location>
</feature>
<organism evidence="1 2">
    <name type="scientific">Araneus ventricosus</name>
    <name type="common">Orbweaver spider</name>
    <name type="synonym">Epeira ventricosa</name>
    <dbReference type="NCBI Taxonomy" id="182803"/>
    <lineage>
        <taxon>Eukaryota</taxon>
        <taxon>Metazoa</taxon>
        <taxon>Ecdysozoa</taxon>
        <taxon>Arthropoda</taxon>
        <taxon>Chelicerata</taxon>
        <taxon>Arachnida</taxon>
        <taxon>Araneae</taxon>
        <taxon>Araneomorphae</taxon>
        <taxon>Entelegynae</taxon>
        <taxon>Araneoidea</taxon>
        <taxon>Araneidae</taxon>
        <taxon>Araneus</taxon>
    </lineage>
</organism>
<dbReference type="Proteomes" id="UP000499080">
    <property type="component" value="Unassembled WGS sequence"/>
</dbReference>
<evidence type="ECO:0000313" key="1">
    <source>
        <dbReference type="EMBL" id="GBL88825.1"/>
    </source>
</evidence>
<accession>A0A4Y2BBU1</accession>
<protein>
    <submittedName>
        <fullName evidence="1">Uncharacterized protein</fullName>
    </submittedName>
</protein>
<reference evidence="1 2" key="1">
    <citation type="journal article" date="2019" name="Sci. Rep.">
        <title>Orb-weaving spider Araneus ventricosus genome elucidates the spidroin gene catalogue.</title>
        <authorList>
            <person name="Kono N."/>
            <person name="Nakamura H."/>
            <person name="Ohtoshi R."/>
            <person name="Moran D.A.P."/>
            <person name="Shinohara A."/>
            <person name="Yoshida Y."/>
            <person name="Fujiwara M."/>
            <person name="Mori M."/>
            <person name="Tomita M."/>
            <person name="Arakawa K."/>
        </authorList>
    </citation>
    <scope>NUCLEOTIDE SEQUENCE [LARGE SCALE GENOMIC DNA]</scope>
</reference>
<dbReference type="EMBL" id="BGPR01159084">
    <property type="protein sequence ID" value="GBL88825.1"/>
    <property type="molecule type" value="Genomic_DNA"/>
</dbReference>